<sequence length="559" mass="58906">MAFLLLVDCERPEEQRDGQAYSRQVADLIASLIACTAGSGSSSLPFLALANGAHLRMFAQNEEMSVSKWAMAMAHIRECLASSSIPAEPGIAALSLVPAEVLQRIDRIAFVTPLGGKSCHRGVVRHALDQLARSHIGCEFDLVLLLADDEPRAVAPATPTELLLLQGEHNLSVHLLDDSIAVASWVRSRIAQQQAVSVELQFCSHGMYTSTLALATPALLHDAPVCDVHACVCHGAPLHARPMGGGASSLAKAAAEAGATCFLSDAPDPPFPLEIADPSPPLPRVEAVERRLKVEQLSLSSLFGSAWLLETQPDGANADGLSYDGGTPTSHGAAEASAILAALSAQLDGAGETLLCRCTLREHFEDEWLLPPNFASLLQPYFLLLPQTPHTSPLLLKSIASAAHVVPRTQSRLDDNAFVQAAAQRANTLLSAVPLSDGLNPLLHCTASGGTQMLQRLLNTAPAASPSFQTPCGPIRTTSHDTESFMSPADTSMGASHALNAPLRAHGVAPPHAEWAGAQTSRTVGPLAAARCSGGRRKMQRLTSVGGKRQATMFGSDEE</sequence>
<evidence type="ECO:0000313" key="3">
    <source>
        <dbReference type="Proteomes" id="UP001515480"/>
    </source>
</evidence>
<name>A0AB34J6B4_PRYPA</name>
<evidence type="ECO:0000313" key="2">
    <source>
        <dbReference type="EMBL" id="KAL1512099.1"/>
    </source>
</evidence>
<comment type="caution">
    <text evidence="2">The sequence shown here is derived from an EMBL/GenBank/DDBJ whole genome shotgun (WGS) entry which is preliminary data.</text>
</comment>
<dbReference type="EMBL" id="JBGBPQ010000013">
    <property type="protein sequence ID" value="KAL1512099.1"/>
    <property type="molecule type" value="Genomic_DNA"/>
</dbReference>
<keyword evidence="3" id="KW-1185">Reference proteome</keyword>
<protein>
    <submittedName>
        <fullName evidence="2">Uncharacterized protein</fullName>
    </submittedName>
</protein>
<reference evidence="2 3" key="1">
    <citation type="journal article" date="2024" name="Science">
        <title>Giant polyketide synthase enzymes in the biosynthesis of giant marine polyether toxins.</title>
        <authorList>
            <person name="Fallon T.R."/>
            <person name="Shende V.V."/>
            <person name="Wierzbicki I.H."/>
            <person name="Pendleton A.L."/>
            <person name="Watervoot N.F."/>
            <person name="Auber R.P."/>
            <person name="Gonzalez D.J."/>
            <person name="Wisecaver J.H."/>
            <person name="Moore B.S."/>
        </authorList>
    </citation>
    <scope>NUCLEOTIDE SEQUENCE [LARGE SCALE GENOMIC DNA]</scope>
    <source>
        <strain evidence="2 3">12B1</strain>
    </source>
</reference>
<dbReference type="AlphaFoldDB" id="A0AB34J6B4"/>
<dbReference type="Proteomes" id="UP001515480">
    <property type="component" value="Unassembled WGS sequence"/>
</dbReference>
<feature type="region of interest" description="Disordered" evidence="1">
    <location>
        <begin position="531"/>
        <end position="559"/>
    </location>
</feature>
<proteinExistence type="predicted"/>
<evidence type="ECO:0000256" key="1">
    <source>
        <dbReference type="SAM" id="MobiDB-lite"/>
    </source>
</evidence>
<gene>
    <name evidence="2" type="ORF">AB1Y20_005370</name>
</gene>
<organism evidence="2 3">
    <name type="scientific">Prymnesium parvum</name>
    <name type="common">Toxic golden alga</name>
    <dbReference type="NCBI Taxonomy" id="97485"/>
    <lineage>
        <taxon>Eukaryota</taxon>
        <taxon>Haptista</taxon>
        <taxon>Haptophyta</taxon>
        <taxon>Prymnesiophyceae</taxon>
        <taxon>Prymnesiales</taxon>
        <taxon>Prymnesiaceae</taxon>
        <taxon>Prymnesium</taxon>
    </lineage>
</organism>
<accession>A0AB34J6B4</accession>